<sequence length="289" mass="31917">MQLLRLHRRRRVGAGNEEGLVVPITDSSCGERVGSPKTQTEDSEFLGIGRLLQKVHTRILKDNLAIDQIDQKGRKVCMGSCPGKCLHRVKEEIDASPSPSFAEGNEDLIEKAQAEALKEEDVKKERMVDQQEKLELNAHGEGSCLAEWFSYNNSYHASMGMPPYEMLYAGGVELLCVGVRSGRRKLGSLEGRRKEEATMGGFRSVDSETRRVLRPLEADPKTIGEEIERERELRQGFRPLFASLAAASAAEGAGNGRRLKGLATRSRGYIICPIPSSFDRGSSSAKIDK</sequence>
<organism evidence="1 2">
    <name type="scientific">Smallanthus sonchifolius</name>
    <dbReference type="NCBI Taxonomy" id="185202"/>
    <lineage>
        <taxon>Eukaryota</taxon>
        <taxon>Viridiplantae</taxon>
        <taxon>Streptophyta</taxon>
        <taxon>Embryophyta</taxon>
        <taxon>Tracheophyta</taxon>
        <taxon>Spermatophyta</taxon>
        <taxon>Magnoliopsida</taxon>
        <taxon>eudicotyledons</taxon>
        <taxon>Gunneridae</taxon>
        <taxon>Pentapetalae</taxon>
        <taxon>asterids</taxon>
        <taxon>campanulids</taxon>
        <taxon>Asterales</taxon>
        <taxon>Asteraceae</taxon>
        <taxon>Asteroideae</taxon>
        <taxon>Heliantheae alliance</taxon>
        <taxon>Millerieae</taxon>
        <taxon>Smallanthus</taxon>
    </lineage>
</organism>
<reference evidence="2" key="1">
    <citation type="journal article" date="2022" name="Mol. Ecol. Resour.">
        <title>The genomes of chicory, endive, great burdock and yacon provide insights into Asteraceae palaeo-polyploidization history and plant inulin production.</title>
        <authorList>
            <person name="Fan W."/>
            <person name="Wang S."/>
            <person name="Wang H."/>
            <person name="Wang A."/>
            <person name="Jiang F."/>
            <person name="Liu H."/>
            <person name="Zhao H."/>
            <person name="Xu D."/>
            <person name="Zhang Y."/>
        </authorList>
    </citation>
    <scope>NUCLEOTIDE SEQUENCE [LARGE SCALE GENOMIC DNA]</scope>
    <source>
        <strain evidence="2">cv. Yunnan</strain>
    </source>
</reference>
<accession>A0ACB9ICV4</accession>
<gene>
    <name evidence="1" type="ORF">L1987_21970</name>
</gene>
<protein>
    <submittedName>
        <fullName evidence="1">Uncharacterized protein</fullName>
    </submittedName>
</protein>
<keyword evidence="2" id="KW-1185">Reference proteome</keyword>
<comment type="caution">
    <text evidence="1">The sequence shown here is derived from an EMBL/GenBank/DDBJ whole genome shotgun (WGS) entry which is preliminary data.</text>
</comment>
<reference evidence="1 2" key="2">
    <citation type="journal article" date="2022" name="Mol. Ecol. Resour.">
        <title>The genomes of chicory, endive, great burdock and yacon provide insights into Asteraceae paleo-polyploidization history and plant inulin production.</title>
        <authorList>
            <person name="Fan W."/>
            <person name="Wang S."/>
            <person name="Wang H."/>
            <person name="Wang A."/>
            <person name="Jiang F."/>
            <person name="Liu H."/>
            <person name="Zhao H."/>
            <person name="Xu D."/>
            <person name="Zhang Y."/>
        </authorList>
    </citation>
    <scope>NUCLEOTIDE SEQUENCE [LARGE SCALE GENOMIC DNA]</scope>
    <source>
        <strain evidence="2">cv. Yunnan</strain>
        <tissue evidence="1">Leaves</tissue>
    </source>
</reference>
<evidence type="ECO:0000313" key="2">
    <source>
        <dbReference type="Proteomes" id="UP001056120"/>
    </source>
</evidence>
<dbReference type="Proteomes" id="UP001056120">
    <property type="component" value="Linkage Group LG08"/>
</dbReference>
<dbReference type="EMBL" id="CM042025">
    <property type="protein sequence ID" value="KAI3806078.1"/>
    <property type="molecule type" value="Genomic_DNA"/>
</dbReference>
<name>A0ACB9ICV4_9ASTR</name>
<evidence type="ECO:0000313" key="1">
    <source>
        <dbReference type="EMBL" id="KAI3806078.1"/>
    </source>
</evidence>
<proteinExistence type="predicted"/>